<evidence type="ECO:0000256" key="4">
    <source>
        <dbReference type="ARBA" id="ARBA00022730"/>
    </source>
</evidence>
<evidence type="ECO:0000259" key="13">
    <source>
        <dbReference type="SMART" id="SM01390"/>
    </source>
</evidence>
<dbReference type="NCBIfam" id="TIGR01017">
    <property type="entry name" value="rpsD_bact"/>
    <property type="match status" value="1"/>
</dbReference>
<feature type="domain" description="Small ribosomal subunit protein uS4 N-terminal" evidence="13">
    <location>
        <begin position="3"/>
        <end position="97"/>
    </location>
</feature>
<comment type="subunit">
    <text evidence="8 10">Part of the 30S ribosomal subunit. Contacts protein S5. The interaction surface between S4 and S5 is involved in control of translational fidelity.</text>
</comment>
<dbReference type="Proteomes" id="UP000243547">
    <property type="component" value="Unassembled WGS sequence"/>
</dbReference>
<dbReference type="FunFam" id="1.10.1050.10:FF:000001">
    <property type="entry name" value="30S ribosomal protein S4"/>
    <property type="match status" value="1"/>
</dbReference>
<dbReference type="InterPro" id="IPR022801">
    <property type="entry name" value="Ribosomal_uS4"/>
</dbReference>
<protein>
    <recommendedName>
        <fullName evidence="9 10">Small ribosomal subunit protein uS4</fullName>
    </recommendedName>
</protein>
<dbReference type="RefSeq" id="WP_072906729.1">
    <property type="nucleotide sequence ID" value="NZ_FRAI01000008.1"/>
</dbReference>
<evidence type="ECO:0000256" key="6">
    <source>
        <dbReference type="ARBA" id="ARBA00022980"/>
    </source>
</evidence>
<evidence type="ECO:0000256" key="2">
    <source>
        <dbReference type="ARBA" id="ARBA00003866"/>
    </source>
</evidence>
<dbReference type="Gene3D" id="3.10.290.10">
    <property type="entry name" value="RNA-binding S4 domain"/>
    <property type="match status" value="1"/>
</dbReference>
<keyword evidence="4 10" id="KW-0699">rRNA-binding</keyword>
<dbReference type="FunFam" id="3.10.290.10:FF:000001">
    <property type="entry name" value="30S ribosomal protein S4"/>
    <property type="match status" value="1"/>
</dbReference>
<dbReference type="GO" id="GO:0042274">
    <property type="term" value="P:ribosomal small subunit biogenesis"/>
    <property type="evidence" value="ECO:0007669"/>
    <property type="project" value="TreeGrafter"/>
</dbReference>
<dbReference type="SUPFAM" id="SSF55174">
    <property type="entry name" value="Alpha-L RNA-binding motif"/>
    <property type="match status" value="1"/>
</dbReference>
<evidence type="ECO:0000256" key="9">
    <source>
        <dbReference type="ARBA" id="ARBA00035254"/>
    </source>
</evidence>
<dbReference type="InterPro" id="IPR036986">
    <property type="entry name" value="S4_RNA-bd_sf"/>
</dbReference>
<dbReference type="GO" id="GO:0015935">
    <property type="term" value="C:small ribosomal subunit"/>
    <property type="evidence" value="ECO:0007669"/>
    <property type="project" value="InterPro"/>
</dbReference>
<comment type="function">
    <text evidence="2 10">One of the primary rRNA binding proteins, it binds directly to 16S rRNA where it nucleates assembly of the body of the 30S subunit.</text>
</comment>
<keyword evidence="7 10" id="KW-0687">Ribonucleoprotein</keyword>
<dbReference type="PANTHER" id="PTHR11831:SF4">
    <property type="entry name" value="SMALL RIBOSOMAL SUBUNIT PROTEIN US4M"/>
    <property type="match status" value="1"/>
</dbReference>
<feature type="domain" description="RNA-binding S4" evidence="12">
    <location>
        <begin position="98"/>
        <end position="161"/>
    </location>
</feature>
<dbReference type="AlphaFoldDB" id="A0A1M6MZB5"/>
<evidence type="ECO:0000256" key="8">
    <source>
        <dbReference type="ARBA" id="ARBA00025813"/>
    </source>
</evidence>
<dbReference type="SMART" id="SM00363">
    <property type="entry name" value="S4"/>
    <property type="match status" value="1"/>
</dbReference>
<keyword evidence="15" id="KW-1185">Reference proteome</keyword>
<dbReference type="Pfam" id="PF00163">
    <property type="entry name" value="Ribosomal_S4"/>
    <property type="match status" value="1"/>
</dbReference>
<name>A0A1M6MZB5_9FIRM</name>
<dbReference type="PROSITE" id="PS50889">
    <property type="entry name" value="S4"/>
    <property type="match status" value="1"/>
</dbReference>
<dbReference type="SMART" id="SM01390">
    <property type="entry name" value="Ribosomal_S4"/>
    <property type="match status" value="1"/>
</dbReference>
<gene>
    <name evidence="10" type="primary">rpsD</name>
    <name evidence="14" type="ORF">SAMN02745227_00970</name>
</gene>
<reference evidence="15" key="1">
    <citation type="submission" date="2016-11" db="EMBL/GenBank/DDBJ databases">
        <authorList>
            <person name="Varghese N."/>
            <person name="Submissions S."/>
        </authorList>
    </citation>
    <scope>NUCLEOTIDE SEQUENCE [LARGE SCALE GENOMIC DNA]</scope>
    <source>
        <strain evidence="15">DSM 14826</strain>
    </source>
</reference>
<dbReference type="GO" id="GO:0003735">
    <property type="term" value="F:structural constituent of ribosome"/>
    <property type="evidence" value="ECO:0007669"/>
    <property type="project" value="InterPro"/>
</dbReference>
<evidence type="ECO:0000256" key="3">
    <source>
        <dbReference type="ARBA" id="ARBA00007465"/>
    </source>
</evidence>
<evidence type="ECO:0000259" key="12">
    <source>
        <dbReference type="SMART" id="SM00363"/>
    </source>
</evidence>
<comment type="function">
    <text evidence="1 10">With S5 and S12 plays an important role in translational accuracy.</text>
</comment>
<dbReference type="InterPro" id="IPR005709">
    <property type="entry name" value="Ribosomal_uS4_bac-type"/>
</dbReference>
<dbReference type="OrthoDB" id="9803672at2"/>
<dbReference type="InterPro" id="IPR002942">
    <property type="entry name" value="S4_RNA-bd"/>
</dbReference>
<dbReference type="NCBIfam" id="NF003717">
    <property type="entry name" value="PRK05327.1"/>
    <property type="match status" value="1"/>
</dbReference>
<evidence type="ECO:0000256" key="11">
    <source>
        <dbReference type="RuleBase" id="RU003699"/>
    </source>
</evidence>
<dbReference type="PANTHER" id="PTHR11831">
    <property type="entry name" value="30S 40S RIBOSOMAL PROTEIN"/>
    <property type="match status" value="1"/>
</dbReference>
<proteinExistence type="inferred from homology"/>
<evidence type="ECO:0000256" key="1">
    <source>
        <dbReference type="ARBA" id="ARBA00003004"/>
    </source>
</evidence>
<dbReference type="PROSITE" id="PS00632">
    <property type="entry name" value="RIBOSOMAL_S4"/>
    <property type="match status" value="1"/>
</dbReference>
<dbReference type="GO" id="GO:0019843">
    <property type="term" value="F:rRNA binding"/>
    <property type="evidence" value="ECO:0007669"/>
    <property type="project" value="UniProtKB-UniRule"/>
</dbReference>
<dbReference type="InterPro" id="IPR001912">
    <property type="entry name" value="Ribosomal_uS4_N"/>
</dbReference>
<dbReference type="InterPro" id="IPR018079">
    <property type="entry name" value="Ribosomal_uS4_CS"/>
</dbReference>
<organism evidence="14 15">
    <name type="scientific">Anaerobranca californiensis DSM 14826</name>
    <dbReference type="NCBI Taxonomy" id="1120989"/>
    <lineage>
        <taxon>Bacteria</taxon>
        <taxon>Bacillati</taxon>
        <taxon>Bacillota</taxon>
        <taxon>Clostridia</taxon>
        <taxon>Eubacteriales</taxon>
        <taxon>Proteinivoracaceae</taxon>
        <taxon>Anaerobranca</taxon>
    </lineage>
</organism>
<dbReference type="CDD" id="cd00165">
    <property type="entry name" value="S4"/>
    <property type="match status" value="1"/>
</dbReference>
<evidence type="ECO:0000313" key="15">
    <source>
        <dbReference type="Proteomes" id="UP000243547"/>
    </source>
</evidence>
<comment type="similarity">
    <text evidence="3 10 11">Belongs to the universal ribosomal protein uS4 family.</text>
</comment>
<dbReference type="HAMAP" id="MF_01306_B">
    <property type="entry name" value="Ribosomal_uS4_B"/>
    <property type="match status" value="1"/>
</dbReference>
<keyword evidence="6 10" id="KW-0689">Ribosomal protein</keyword>
<dbReference type="Gene3D" id="1.10.1050.10">
    <property type="entry name" value="Ribosomal Protein S4 Delta 41, Chain A, domain 1"/>
    <property type="match status" value="1"/>
</dbReference>
<dbReference type="STRING" id="1120989.SAMN02745227_00970"/>
<accession>A0A1M6MZB5</accession>
<evidence type="ECO:0000256" key="7">
    <source>
        <dbReference type="ARBA" id="ARBA00023274"/>
    </source>
</evidence>
<evidence type="ECO:0000256" key="5">
    <source>
        <dbReference type="ARBA" id="ARBA00022884"/>
    </source>
</evidence>
<dbReference type="GO" id="GO:0006412">
    <property type="term" value="P:translation"/>
    <property type="evidence" value="ECO:0007669"/>
    <property type="project" value="UniProtKB-UniRule"/>
</dbReference>
<dbReference type="EMBL" id="FRAI01000008">
    <property type="protein sequence ID" value="SHJ88760.1"/>
    <property type="molecule type" value="Genomic_DNA"/>
</dbReference>
<sequence length="208" mass="24028">MARYTGAVCRLCRREGTKLFLKGERCYTPKCAIERRNYAPGQHGQNRKKLSEYGVQLREKQKLRRIYGVAEKQFRNYFKEANRRQGVTGETLLQILESRLDNVVFRLGFATSRTEARQLVTHGHFTVNGKKVDIPSYLTKPGDVIEVKEKSKESPKFKDLREFAATQNLVSWLERDAEALRGRVLAVPSRDEIDVPVAEHLIVELYSR</sequence>
<evidence type="ECO:0000256" key="10">
    <source>
        <dbReference type="HAMAP-Rule" id="MF_01306"/>
    </source>
</evidence>
<evidence type="ECO:0000313" key="14">
    <source>
        <dbReference type="EMBL" id="SHJ88760.1"/>
    </source>
</evidence>
<keyword evidence="5 10" id="KW-0694">RNA-binding</keyword>
<dbReference type="Pfam" id="PF01479">
    <property type="entry name" value="S4"/>
    <property type="match status" value="1"/>
</dbReference>